<dbReference type="EMBL" id="CM023474">
    <property type="protein sequence ID" value="KAH7948785.1"/>
    <property type="molecule type" value="Genomic_DNA"/>
</dbReference>
<gene>
    <name evidence="1" type="ORF">HPB49_002215</name>
</gene>
<accession>A0ACB8CP21</accession>
<sequence length="281" mass="32034">MCTDSTSTLSCIRGDYEKLGRFVKHRVNEIAAIADPILWRYFPGEDNPSDLLTRGVSLKALRTCRSWWRGPEWLSQPKSTWPTDSDMSTPIYEESECDTQHALIQAPENVDSLMDSRKFSKLQKLLPVTAWVSWFADLSRPTQTSLGGTISTEELNLAEMFRICRVQLEVFTNDIEHLRLRDTAKKHSVLRDLHPHLDHSGQLRLRGRLENMDATKPFTICPAHFFVGHSFYASPEPTNSDYGAQSAQATRRDLIEEPIFSRSIWPLGRVVDVCPGQDEIT</sequence>
<protein>
    <submittedName>
        <fullName evidence="1">Uncharacterized protein</fullName>
    </submittedName>
</protein>
<reference evidence="1" key="1">
    <citation type="submission" date="2020-05" db="EMBL/GenBank/DDBJ databases">
        <title>Large-scale comparative analyses of tick genomes elucidate their genetic diversity and vector capacities.</title>
        <authorList>
            <person name="Jia N."/>
            <person name="Wang J."/>
            <person name="Shi W."/>
            <person name="Du L."/>
            <person name="Sun Y."/>
            <person name="Zhan W."/>
            <person name="Jiang J."/>
            <person name="Wang Q."/>
            <person name="Zhang B."/>
            <person name="Ji P."/>
            <person name="Sakyi L.B."/>
            <person name="Cui X."/>
            <person name="Yuan T."/>
            <person name="Jiang B."/>
            <person name="Yang W."/>
            <person name="Lam T.T.-Y."/>
            <person name="Chang Q."/>
            <person name="Ding S."/>
            <person name="Wang X."/>
            <person name="Zhu J."/>
            <person name="Ruan X."/>
            <person name="Zhao L."/>
            <person name="Wei J."/>
            <person name="Que T."/>
            <person name="Du C."/>
            <person name="Cheng J."/>
            <person name="Dai P."/>
            <person name="Han X."/>
            <person name="Huang E."/>
            <person name="Gao Y."/>
            <person name="Liu J."/>
            <person name="Shao H."/>
            <person name="Ye R."/>
            <person name="Li L."/>
            <person name="Wei W."/>
            <person name="Wang X."/>
            <person name="Wang C."/>
            <person name="Yang T."/>
            <person name="Huo Q."/>
            <person name="Li W."/>
            <person name="Guo W."/>
            <person name="Chen H."/>
            <person name="Zhou L."/>
            <person name="Ni X."/>
            <person name="Tian J."/>
            <person name="Zhou Y."/>
            <person name="Sheng Y."/>
            <person name="Liu T."/>
            <person name="Pan Y."/>
            <person name="Xia L."/>
            <person name="Li J."/>
            <person name="Zhao F."/>
            <person name="Cao W."/>
        </authorList>
    </citation>
    <scope>NUCLEOTIDE SEQUENCE</scope>
    <source>
        <strain evidence="1">Dsil-2018</strain>
    </source>
</reference>
<name>A0ACB8CP21_DERSI</name>
<dbReference type="Proteomes" id="UP000821865">
    <property type="component" value="Chromosome 5"/>
</dbReference>
<comment type="caution">
    <text evidence="1">The sequence shown here is derived from an EMBL/GenBank/DDBJ whole genome shotgun (WGS) entry which is preliminary data.</text>
</comment>
<evidence type="ECO:0000313" key="1">
    <source>
        <dbReference type="EMBL" id="KAH7948785.1"/>
    </source>
</evidence>
<evidence type="ECO:0000313" key="2">
    <source>
        <dbReference type="Proteomes" id="UP000821865"/>
    </source>
</evidence>
<proteinExistence type="predicted"/>
<organism evidence="1 2">
    <name type="scientific">Dermacentor silvarum</name>
    <name type="common">Tick</name>
    <dbReference type="NCBI Taxonomy" id="543639"/>
    <lineage>
        <taxon>Eukaryota</taxon>
        <taxon>Metazoa</taxon>
        <taxon>Ecdysozoa</taxon>
        <taxon>Arthropoda</taxon>
        <taxon>Chelicerata</taxon>
        <taxon>Arachnida</taxon>
        <taxon>Acari</taxon>
        <taxon>Parasitiformes</taxon>
        <taxon>Ixodida</taxon>
        <taxon>Ixodoidea</taxon>
        <taxon>Ixodidae</taxon>
        <taxon>Rhipicephalinae</taxon>
        <taxon>Dermacentor</taxon>
    </lineage>
</organism>
<keyword evidence="2" id="KW-1185">Reference proteome</keyword>